<keyword evidence="1" id="KW-1185">Reference proteome</keyword>
<dbReference type="GeneID" id="107790751"/>
<dbReference type="STRING" id="4097.A0A1S3ZV42"/>
<reference evidence="2" key="2">
    <citation type="submission" date="2025-08" db="UniProtKB">
        <authorList>
            <consortium name="RefSeq"/>
        </authorList>
    </citation>
    <scope>IDENTIFICATION</scope>
    <source>
        <tissue evidence="2">Leaf</tissue>
    </source>
</reference>
<sequence length="274" mass="30778">MLLHVKARIQFLFAICLLLRYDKADARHSLSEQESLKLEKQLQLLNKPAIKTIKTNNGDIYDCVDFYKQPAFDHPLLKDHDFSPQMKPSLHTLERHVMSSKTIGLEGGGCPFGTVPIRRVTKDDLIRQRHMQGMDETPAFHGNNLNDSEAVAFKGGYRGDLEGGRGSSEPFLPKNYTYAGVQLPDDQTNDITGAGMIMSLNKPLVQKNQHSAGRVKVQNGLDSIQVGWWDPTLYGDNNNRLYVFFKAGKEIKLFTVPVIQRGSKNQQGLNVIIV</sequence>
<dbReference type="PaxDb" id="4097-A0A1S3ZV42"/>
<dbReference type="AlphaFoldDB" id="A0A1S3ZV42"/>
<evidence type="ECO:0000313" key="2">
    <source>
        <dbReference type="RefSeq" id="XP_016468199.2"/>
    </source>
</evidence>
<name>A0A1S3ZV42_TOBAC</name>
<dbReference type="InterPro" id="IPR025521">
    <property type="entry name" value="Neprosin_propep"/>
</dbReference>
<proteinExistence type="predicted"/>
<dbReference type="PROSITE" id="PS52045">
    <property type="entry name" value="NEPROSIN_PEP_CD"/>
    <property type="match status" value="1"/>
</dbReference>
<protein>
    <submittedName>
        <fullName evidence="2">Uncharacterized protein LOC107790751</fullName>
    </submittedName>
</protein>
<dbReference type="InterPro" id="IPR004314">
    <property type="entry name" value="Neprosin"/>
</dbReference>
<dbReference type="Proteomes" id="UP000790787">
    <property type="component" value="Chromosome 20"/>
</dbReference>
<dbReference type="Pfam" id="PF03080">
    <property type="entry name" value="Neprosin"/>
    <property type="match status" value="1"/>
</dbReference>
<dbReference type="OrthoDB" id="1858978at2759"/>
<evidence type="ECO:0000313" key="1">
    <source>
        <dbReference type="Proteomes" id="UP000790787"/>
    </source>
</evidence>
<gene>
    <name evidence="2" type="primary">LOC107790751</name>
</gene>
<dbReference type="RefSeq" id="XP_016468199.1">
    <property type="nucleotide sequence ID" value="XM_016612713.1"/>
</dbReference>
<dbReference type="InterPro" id="IPR053168">
    <property type="entry name" value="Glutamic_endopeptidase"/>
</dbReference>
<dbReference type="Pfam" id="PF14365">
    <property type="entry name" value="Neprosin_AP"/>
    <property type="match status" value="1"/>
</dbReference>
<dbReference type="RefSeq" id="XP_016468199.2">
    <property type="nucleotide sequence ID" value="XM_016612713.2"/>
</dbReference>
<accession>A0A1S3ZV42</accession>
<organism evidence="1 2">
    <name type="scientific">Nicotiana tabacum</name>
    <name type="common">Common tobacco</name>
    <dbReference type="NCBI Taxonomy" id="4097"/>
    <lineage>
        <taxon>Eukaryota</taxon>
        <taxon>Viridiplantae</taxon>
        <taxon>Streptophyta</taxon>
        <taxon>Embryophyta</taxon>
        <taxon>Tracheophyta</taxon>
        <taxon>Spermatophyta</taxon>
        <taxon>Magnoliopsida</taxon>
        <taxon>eudicotyledons</taxon>
        <taxon>Gunneridae</taxon>
        <taxon>Pentapetalae</taxon>
        <taxon>asterids</taxon>
        <taxon>lamiids</taxon>
        <taxon>Solanales</taxon>
        <taxon>Solanaceae</taxon>
        <taxon>Nicotianoideae</taxon>
        <taxon>Nicotianeae</taxon>
        <taxon>Nicotiana</taxon>
    </lineage>
</organism>
<dbReference type="PANTHER" id="PTHR31589">
    <property type="entry name" value="PROTEIN, PUTATIVE (DUF239)-RELATED-RELATED"/>
    <property type="match status" value="1"/>
</dbReference>
<dbReference type="KEGG" id="nta:107790751"/>
<dbReference type="PANTHER" id="PTHR31589:SF180">
    <property type="entry name" value="NEPROSIN DOMAIN-CONTAINING PROTEIN"/>
    <property type="match status" value="1"/>
</dbReference>
<reference evidence="1" key="1">
    <citation type="journal article" date="2014" name="Nat. Commun.">
        <title>The tobacco genome sequence and its comparison with those of tomato and potato.</title>
        <authorList>
            <person name="Sierro N."/>
            <person name="Battey J.N."/>
            <person name="Ouadi S."/>
            <person name="Bakaher N."/>
            <person name="Bovet L."/>
            <person name="Willig A."/>
            <person name="Goepfert S."/>
            <person name="Peitsch M.C."/>
            <person name="Ivanov N.V."/>
        </authorList>
    </citation>
    <scope>NUCLEOTIDE SEQUENCE [LARGE SCALE GENOMIC DNA]</scope>
</reference>